<accession>A0AAV4H9G3</accession>
<dbReference type="EMBL" id="BMAT01012487">
    <property type="protein sequence ID" value="GFR93230.1"/>
    <property type="molecule type" value="Genomic_DNA"/>
</dbReference>
<name>A0AAV4H9G3_9GAST</name>
<dbReference type="Proteomes" id="UP000762676">
    <property type="component" value="Unassembled WGS sequence"/>
</dbReference>
<evidence type="ECO:0000313" key="1">
    <source>
        <dbReference type="EMBL" id="GFR93230.1"/>
    </source>
</evidence>
<dbReference type="AlphaFoldDB" id="A0AAV4H9G3"/>
<reference evidence="1 2" key="1">
    <citation type="journal article" date="2021" name="Elife">
        <title>Chloroplast acquisition without the gene transfer in kleptoplastic sea slugs, Plakobranchus ocellatus.</title>
        <authorList>
            <person name="Maeda T."/>
            <person name="Takahashi S."/>
            <person name="Yoshida T."/>
            <person name="Shimamura S."/>
            <person name="Takaki Y."/>
            <person name="Nagai Y."/>
            <person name="Toyoda A."/>
            <person name="Suzuki Y."/>
            <person name="Arimoto A."/>
            <person name="Ishii H."/>
            <person name="Satoh N."/>
            <person name="Nishiyama T."/>
            <person name="Hasebe M."/>
            <person name="Maruyama T."/>
            <person name="Minagawa J."/>
            <person name="Obokata J."/>
            <person name="Shigenobu S."/>
        </authorList>
    </citation>
    <scope>NUCLEOTIDE SEQUENCE [LARGE SCALE GENOMIC DNA]</scope>
</reference>
<proteinExistence type="predicted"/>
<sequence>MTTFSRFQLGGVAFGMLAENDDLVWNWKNARRLNDALPLLNYGLRSLWFTTDPHLSYETCVPTRARDAAQLATEGTRISRANIRCQQHK</sequence>
<gene>
    <name evidence="1" type="ORF">ElyMa_006221200</name>
</gene>
<organism evidence="1 2">
    <name type="scientific">Elysia marginata</name>
    <dbReference type="NCBI Taxonomy" id="1093978"/>
    <lineage>
        <taxon>Eukaryota</taxon>
        <taxon>Metazoa</taxon>
        <taxon>Spiralia</taxon>
        <taxon>Lophotrochozoa</taxon>
        <taxon>Mollusca</taxon>
        <taxon>Gastropoda</taxon>
        <taxon>Heterobranchia</taxon>
        <taxon>Euthyneura</taxon>
        <taxon>Panpulmonata</taxon>
        <taxon>Sacoglossa</taxon>
        <taxon>Placobranchoidea</taxon>
        <taxon>Plakobranchidae</taxon>
        <taxon>Elysia</taxon>
    </lineage>
</organism>
<keyword evidence="2" id="KW-1185">Reference proteome</keyword>
<evidence type="ECO:0000313" key="2">
    <source>
        <dbReference type="Proteomes" id="UP000762676"/>
    </source>
</evidence>
<protein>
    <submittedName>
        <fullName evidence="1">Uncharacterized protein</fullName>
    </submittedName>
</protein>
<comment type="caution">
    <text evidence="1">The sequence shown here is derived from an EMBL/GenBank/DDBJ whole genome shotgun (WGS) entry which is preliminary data.</text>
</comment>